<protein>
    <submittedName>
        <fullName evidence="2">Uncharacterized protein</fullName>
    </submittedName>
</protein>
<evidence type="ECO:0000313" key="2">
    <source>
        <dbReference type="EMBL" id="RJE19178.1"/>
    </source>
</evidence>
<feature type="compositionally biased region" description="Low complexity" evidence="1">
    <location>
        <begin position="15"/>
        <end position="24"/>
    </location>
</feature>
<gene>
    <name evidence="2" type="ORF">PHISCL_08494</name>
</gene>
<keyword evidence="3" id="KW-1185">Reference proteome</keyword>
<evidence type="ECO:0000256" key="1">
    <source>
        <dbReference type="SAM" id="MobiDB-lite"/>
    </source>
</evidence>
<dbReference type="Proteomes" id="UP000266188">
    <property type="component" value="Unassembled WGS sequence"/>
</dbReference>
<dbReference type="EMBL" id="MVGC01000439">
    <property type="protein sequence ID" value="RJE19178.1"/>
    <property type="molecule type" value="Genomic_DNA"/>
</dbReference>
<feature type="region of interest" description="Disordered" evidence="1">
    <location>
        <begin position="239"/>
        <end position="258"/>
    </location>
</feature>
<sequence length="417" mass="45278">MNSRSGKPSVDSFRHSSSFPHRSPYAFPVVEPAGPSQASARRSELSLDESARAYRTTALRQLNGNSKPFARKNQQNNQTGARSSTLASQPVLVRSYSGRTDDTAENSKMSSRRPFPFTGSSKDRNRGPELPSAEDFSIEGILRVIEPDIRNTLDTIAEICGRSKLSLANEYGSHIAPLGEIRAPPGGLVTVEEASPSRERQGDDNVVIYDDDNSFACGRDHQLPYPYYSYFSASQIGHNSGYQSTRGDGPSARSQPGAPGMLVDLNYGTYPFPISREFPSKPSSCCRAFLGKTPESGPDNHSQDILTPAVVSEIYIAAQASNTSSSSGPEIPSTGGFAADPTEHYDMPPGKQSILPDLQTLLSWFKYISLGSRSGSSEWQAAETGLRETPERQTAVVRLRQVLERQASWNISQAACG</sequence>
<proteinExistence type="predicted"/>
<organism evidence="2 3">
    <name type="scientific">Aspergillus sclerotialis</name>
    <dbReference type="NCBI Taxonomy" id="2070753"/>
    <lineage>
        <taxon>Eukaryota</taxon>
        <taxon>Fungi</taxon>
        <taxon>Dikarya</taxon>
        <taxon>Ascomycota</taxon>
        <taxon>Pezizomycotina</taxon>
        <taxon>Eurotiomycetes</taxon>
        <taxon>Eurotiomycetidae</taxon>
        <taxon>Eurotiales</taxon>
        <taxon>Aspergillaceae</taxon>
        <taxon>Aspergillus</taxon>
        <taxon>Aspergillus subgen. Polypaecilum</taxon>
    </lineage>
</organism>
<accession>A0A3A2Z7V9</accession>
<feature type="compositionally biased region" description="Polar residues" evidence="1">
    <location>
        <begin position="58"/>
        <end position="88"/>
    </location>
</feature>
<name>A0A3A2Z7V9_9EURO</name>
<feature type="region of interest" description="Disordered" evidence="1">
    <location>
        <begin position="321"/>
        <end position="342"/>
    </location>
</feature>
<feature type="region of interest" description="Disordered" evidence="1">
    <location>
        <begin position="1"/>
        <end position="132"/>
    </location>
</feature>
<reference evidence="3" key="1">
    <citation type="submission" date="2017-02" db="EMBL/GenBank/DDBJ databases">
        <authorList>
            <person name="Tafer H."/>
            <person name="Lopandic K."/>
        </authorList>
    </citation>
    <scope>NUCLEOTIDE SEQUENCE [LARGE SCALE GENOMIC DNA]</scope>
    <source>
        <strain evidence="3">CBS 366.77</strain>
    </source>
</reference>
<dbReference type="AlphaFoldDB" id="A0A3A2Z7V9"/>
<dbReference type="STRING" id="2070753.A0A3A2Z7V9"/>
<dbReference type="OrthoDB" id="5339332at2759"/>
<evidence type="ECO:0000313" key="3">
    <source>
        <dbReference type="Proteomes" id="UP000266188"/>
    </source>
</evidence>
<feature type="compositionally biased region" description="Basic and acidic residues" evidence="1">
    <location>
        <begin position="41"/>
        <end position="52"/>
    </location>
</feature>
<comment type="caution">
    <text evidence="2">The sequence shown here is derived from an EMBL/GenBank/DDBJ whole genome shotgun (WGS) entry which is preliminary data.</text>
</comment>